<dbReference type="AlphaFoldDB" id="A0A3D9JNT6"/>
<keyword evidence="4" id="KW-1185">Reference proteome</keyword>
<dbReference type="EMBL" id="QRDZ01000014">
    <property type="protein sequence ID" value="RED75674.1"/>
    <property type="molecule type" value="Genomic_DNA"/>
</dbReference>
<dbReference type="PANTHER" id="PTHR42742">
    <property type="entry name" value="TRANSCRIPTIONAL REPRESSOR MPRA"/>
    <property type="match status" value="1"/>
</dbReference>
<proteinExistence type="predicted"/>
<evidence type="ECO:0000313" key="4">
    <source>
        <dbReference type="Proteomes" id="UP000256977"/>
    </source>
</evidence>
<dbReference type="InterPro" id="IPR016847">
    <property type="entry name" value="Man6P_Isoase_Firm_lng_prd"/>
</dbReference>
<dbReference type="InterPro" id="IPR011051">
    <property type="entry name" value="RmlC_Cupin_sf"/>
</dbReference>
<keyword evidence="2" id="KW-0862">Zinc</keyword>
<keyword evidence="1" id="KW-0479">Metal-binding</keyword>
<name>A0A3D9JNT6_9BACL</name>
<evidence type="ECO:0000313" key="3">
    <source>
        <dbReference type="EMBL" id="RED75674.1"/>
    </source>
</evidence>
<sequence>MSSNANNKKSYNLTPTVPIKDWDQYVWQSYDQIASELQDRISRSPRRKTVLVVECYPTVRQEEIIQALQSRLNLTKVIRSEQAAMPGEQIKALIQRYLTDDRVFGYMSPCTVDEFYSRELLQDLKNEADTVEDGLVVVIGFGASLVAEGDILVYADIARWEIQQRYRSKEFGNWRLDNREEETLRKYKAGFFFEWRMADRLKRQLFSRIDYYLDTNAKDDPKMVTWDALMAGLRQTASQPFRLVPYFDPGVWGGKWLEEKIDLPPRENPYAWGFDGVPEENSLYFQYGSVRMELPSINLVFFQPRELLGDRVYARFGAEFPIRFDLLDTIGGGNLSLQVHPTTDYIRSTFGMNYTQDESYYILDSKPGALVYLGLREDADGEAMLRELQLAQEGEISFPAEQYVNTYAANKHDHFLIPAGTIHCSASDCMVLEISATPYIFTFKLWDWGQIGLDGKPRPVHLEHGEKVIQWDRTTSWVEKQLVNSIVQVGGGAGWREERTGLHEFQFIETRRHWFSEPVLHEANGSVHMLNLVEGEEAVVESPSGEFEPFVVRYAETFIVPASVSSYTIRPSGPSEGGKIATIKAYVRS</sequence>
<dbReference type="PANTHER" id="PTHR42742:SF3">
    <property type="entry name" value="FRUCTOKINASE"/>
    <property type="match status" value="1"/>
</dbReference>
<dbReference type="GO" id="GO:0016853">
    <property type="term" value="F:isomerase activity"/>
    <property type="evidence" value="ECO:0007669"/>
    <property type="project" value="UniProtKB-KW"/>
</dbReference>
<evidence type="ECO:0000256" key="1">
    <source>
        <dbReference type="ARBA" id="ARBA00022723"/>
    </source>
</evidence>
<gene>
    <name evidence="3" type="ORF">DFP98_11434</name>
</gene>
<dbReference type="GO" id="GO:0046872">
    <property type="term" value="F:metal ion binding"/>
    <property type="evidence" value="ECO:0007669"/>
    <property type="project" value="UniProtKB-KW"/>
</dbReference>
<reference evidence="3 4" key="1">
    <citation type="submission" date="2018-07" db="EMBL/GenBank/DDBJ databases">
        <title>Genomic Encyclopedia of Type Strains, Phase III (KMG-III): the genomes of soil and plant-associated and newly described type strains.</title>
        <authorList>
            <person name="Whitman W."/>
        </authorList>
    </citation>
    <scope>NUCLEOTIDE SEQUENCE [LARGE SCALE GENOMIC DNA]</scope>
    <source>
        <strain evidence="3 4">CECT 7287</strain>
    </source>
</reference>
<dbReference type="CDD" id="cd07010">
    <property type="entry name" value="cupin_PMI_type_I_N_bac"/>
    <property type="match status" value="1"/>
</dbReference>
<dbReference type="SUPFAM" id="SSF51182">
    <property type="entry name" value="RmlC-like cupins"/>
    <property type="match status" value="1"/>
</dbReference>
<comment type="caution">
    <text evidence="3">The sequence shown here is derived from an EMBL/GenBank/DDBJ whole genome shotgun (WGS) entry which is preliminary data.</text>
</comment>
<dbReference type="Gene3D" id="2.60.120.10">
    <property type="entry name" value="Jelly Rolls"/>
    <property type="match status" value="1"/>
</dbReference>
<dbReference type="PIRSF" id="PIRSF026713">
    <property type="entry name" value="PMI_Firm_long_prd"/>
    <property type="match status" value="1"/>
</dbReference>
<dbReference type="OrthoDB" id="9808275at2"/>
<dbReference type="RefSeq" id="WP_116061993.1">
    <property type="nucleotide sequence ID" value="NZ_QRDZ01000014.1"/>
</dbReference>
<accession>A0A3D9JNT6</accession>
<dbReference type="Proteomes" id="UP000256977">
    <property type="component" value="Unassembled WGS sequence"/>
</dbReference>
<dbReference type="InterPro" id="IPR014710">
    <property type="entry name" value="RmlC-like_jellyroll"/>
</dbReference>
<evidence type="ECO:0000256" key="2">
    <source>
        <dbReference type="ARBA" id="ARBA00022833"/>
    </source>
</evidence>
<organism evidence="3 4">
    <name type="scientific">Cohnella phaseoli</name>
    <dbReference type="NCBI Taxonomy" id="456490"/>
    <lineage>
        <taxon>Bacteria</taxon>
        <taxon>Bacillati</taxon>
        <taxon>Bacillota</taxon>
        <taxon>Bacilli</taxon>
        <taxon>Bacillales</taxon>
        <taxon>Paenibacillaceae</taxon>
        <taxon>Cohnella</taxon>
    </lineage>
</organism>
<protein>
    <submittedName>
        <fullName evidence="3">Mannose-6-phosphate isomerase class I</fullName>
    </submittedName>
</protein>
<dbReference type="InterPro" id="IPR051804">
    <property type="entry name" value="Carb_Metab_Reg_Kinase/Isom"/>
</dbReference>
<keyword evidence="3" id="KW-0413">Isomerase</keyword>